<protein>
    <submittedName>
        <fullName evidence="1">Uncharacterized protein</fullName>
    </submittedName>
</protein>
<dbReference type="AlphaFoldDB" id="A0A450RUS2"/>
<gene>
    <name evidence="1" type="ORF">BECKDK2373C_GA0170839_100259</name>
</gene>
<name>A0A450RUS2_9GAMM</name>
<evidence type="ECO:0000313" key="1">
    <source>
        <dbReference type="EMBL" id="VFJ42828.1"/>
    </source>
</evidence>
<dbReference type="EMBL" id="CAADEY010000002">
    <property type="protein sequence ID" value="VFJ42828.1"/>
    <property type="molecule type" value="Genomic_DNA"/>
</dbReference>
<organism evidence="1">
    <name type="scientific">Candidatus Kentrum sp. DK</name>
    <dbReference type="NCBI Taxonomy" id="2126562"/>
    <lineage>
        <taxon>Bacteria</taxon>
        <taxon>Pseudomonadati</taxon>
        <taxon>Pseudomonadota</taxon>
        <taxon>Gammaproteobacteria</taxon>
        <taxon>Candidatus Kentrum</taxon>
    </lineage>
</organism>
<proteinExistence type="predicted"/>
<reference evidence="1" key="1">
    <citation type="submission" date="2019-02" db="EMBL/GenBank/DDBJ databases">
        <authorList>
            <person name="Gruber-Vodicka R. H."/>
            <person name="Seah K. B. B."/>
        </authorList>
    </citation>
    <scope>NUCLEOTIDE SEQUENCE</scope>
    <source>
        <strain evidence="1">BECK_DK161</strain>
    </source>
</reference>
<accession>A0A450RUS2</accession>
<sequence length="40" mass="4747">MGICLFQWSLMQKSGLCPYARKKRAKKRSLYFVAEHFEPP</sequence>